<dbReference type="EMBL" id="CP036295">
    <property type="protein sequence ID" value="QCC85291.1"/>
    <property type="molecule type" value="Genomic_DNA"/>
</dbReference>
<dbReference type="RefSeq" id="WP_136399468.1">
    <property type="nucleotide sequence ID" value="NZ_CP036295.1"/>
</dbReference>
<evidence type="ECO:0008006" key="3">
    <source>
        <dbReference type="Google" id="ProtNLM"/>
    </source>
</evidence>
<reference evidence="1 2" key="1">
    <citation type="submission" date="2019-02" db="EMBL/GenBank/DDBJ databases">
        <title>Complete Genome Sequence of Desulfovibrio desulfuricans IC1, a Sulfonate Utilizing Anaerobe.</title>
        <authorList>
            <person name="Day L.A."/>
            <person name="De Leon K.B."/>
            <person name="Wall J.D."/>
        </authorList>
    </citation>
    <scope>NUCLEOTIDE SEQUENCE [LARGE SCALE GENOMIC DNA]</scope>
    <source>
        <strain evidence="1 2">IC1</strain>
    </source>
</reference>
<dbReference type="InterPro" id="IPR036888">
    <property type="entry name" value="DNA_integrity_DisA_N_sf"/>
</dbReference>
<accession>A0A4P7UKY7</accession>
<evidence type="ECO:0000313" key="1">
    <source>
        <dbReference type="EMBL" id="QCC85291.1"/>
    </source>
</evidence>
<dbReference type="AlphaFoldDB" id="A0A4P7UKY7"/>
<name>A0A4P7UKY7_DESDE</name>
<protein>
    <recommendedName>
        <fullName evidence="3">DAC domain-containing protein</fullName>
    </recommendedName>
</protein>
<gene>
    <name evidence="1" type="ORF">DDIC_05255</name>
</gene>
<proteinExistence type="predicted"/>
<sequence>MWSVKKRMEIVTRYFASLFGAVSFQENGENADSNFSKGSSSIKVNIFKKDEGSYYINRAISFTQEEQEIIKCISKEMRKLFAQHLLPHYANICLPQAQLLGISKAISPSNYKTVLTVLNILEEFSTQTYEGQRITFSVGIDETVTFMGNNLSDVCRHDFSRVLTSDCNSLLVCSRQGGIVDHLSPVNSCDMEDYFAPLEYLPIAAWSSQGKYVFCLNDNGEILVFKNRCLIFAKRRGQWCYFSHQIYTSTFNPAPILLKVLDVAEVPFEIFKSIYVSVIDASFRRKGACIGVIKKSAVYDGDGIRDCMDFVSESDILEKKKNEKTKLLNSIVGGKKFNELSRQLRQEILAMDGATIIFEDGTIFAVGAILKINCGSSGGGRRAAACTLSKYGVGIKVSSDGKITIWYDPDRPDYFEEIG</sequence>
<dbReference type="Gene3D" id="3.40.1700.10">
    <property type="entry name" value="DNA integrity scanning protein, DisA, N-terminal domain"/>
    <property type="match status" value="1"/>
</dbReference>
<organism evidence="1 2">
    <name type="scientific">Desulfovibrio desulfuricans</name>
    <dbReference type="NCBI Taxonomy" id="876"/>
    <lineage>
        <taxon>Bacteria</taxon>
        <taxon>Pseudomonadati</taxon>
        <taxon>Thermodesulfobacteriota</taxon>
        <taxon>Desulfovibrionia</taxon>
        <taxon>Desulfovibrionales</taxon>
        <taxon>Desulfovibrionaceae</taxon>
        <taxon>Desulfovibrio</taxon>
    </lineage>
</organism>
<dbReference type="Proteomes" id="UP000297065">
    <property type="component" value="Chromosome"/>
</dbReference>
<dbReference type="OrthoDB" id="5472034at2"/>
<evidence type="ECO:0000313" key="2">
    <source>
        <dbReference type="Proteomes" id="UP000297065"/>
    </source>
</evidence>